<keyword evidence="4" id="KW-0812">Transmembrane</keyword>
<evidence type="ECO:0000256" key="5">
    <source>
        <dbReference type="ARBA" id="ARBA00022777"/>
    </source>
</evidence>
<dbReference type="Gene3D" id="3.30.565.10">
    <property type="entry name" value="Histidine kinase-like ATPase, C-terminal domain"/>
    <property type="match status" value="1"/>
</dbReference>
<dbReference type="CDD" id="cd16917">
    <property type="entry name" value="HATPase_UhpB-NarQ-NarX-like"/>
    <property type="match status" value="1"/>
</dbReference>
<evidence type="ECO:0000256" key="3">
    <source>
        <dbReference type="ARBA" id="ARBA00022679"/>
    </source>
</evidence>
<dbReference type="PANTHER" id="PTHR24421:SF37">
    <property type="entry name" value="SENSOR HISTIDINE KINASE NARS"/>
    <property type="match status" value="1"/>
</dbReference>
<dbReference type="OrthoDB" id="144293at2"/>
<dbReference type="Pfam" id="PF07730">
    <property type="entry name" value="HisKA_3"/>
    <property type="match status" value="1"/>
</dbReference>
<evidence type="ECO:0000256" key="4">
    <source>
        <dbReference type="ARBA" id="ARBA00022692"/>
    </source>
</evidence>
<dbReference type="SUPFAM" id="SSF55874">
    <property type="entry name" value="ATPase domain of HSP90 chaperone/DNA topoisomerase II/histidine kinase"/>
    <property type="match status" value="1"/>
</dbReference>
<accession>A0A1A8ZFT6</accession>
<evidence type="ECO:0000259" key="9">
    <source>
        <dbReference type="PROSITE" id="PS50109"/>
    </source>
</evidence>
<sequence length="342" mass="37676">MDSLRKQQNETLKRYEERLRRIGSGLVTHADSRAQCLEQARRILHDVYDSLRDSAVTINVDTLALSQGVGRGRAAANIHPKESLRAAAILYEVVMDAVEESEPTVPEVLIAARALHHSIMARMKEAACGYAGLLLNEIQEAHLSERRRVALELHDRVGSLVSVATHYLQLHEVLRNRDLEKATSLLGQAEDILRSAMENVRSVTADMRANAHAQGLQNMLREYIDSMHENCSAVSLVVSGDERWIPPEILDQLALVIREALRNALQHAEADTILARVEIAPHLVTASVEDNGQGFTFDPVNRSHAGISSMRERVSLIGGTMSLTSDPRAGTSVEISVPLGTE</sequence>
<dbReference type="GO" id="GO:0000155">
    <property type="term" value="F:phosphorelay sensor kinase activity"/>
    <property type="evidence" value="ECO:0007669"/>
    <property type="project" value="InterPro"/>
</dbReference>
<dbReference type="GO" id="GO:0005886">
    <property type="term" value="C:plasma membrane"/>
    <property type="evidence" value="ECO:0007669"/>
    <property type="project" value="UniProtKB-SubCell"/>
</dbReference>
<comment type="subcellular location">
    <subcellularLocation>
        <location evidence="1">Cell membrane</location>
        <topology evidence="1">Multi-pass membrane protein</topology>
    </subcellularLocation>
</comment>
<dbReference type="InterPro" id="IPR050482">
    <property type="entry name" value="Sensor_HK_TwoCompSys"/>
</dbReference>
<evidence type="ECO:0000256" key="8">
    <source>
        <dbReference type="ARBA" id="ARBA00023136"/>
    </source>
</evidence>
<keyword evidence="7" id="KW-0902">Two-component regulatory system</keyword>
<feature type="domain" description="Histidine kinase" evidence="9">
    <location>
        <begin position="251"/>
        <end position="341"/>
    </location>
</feature>
<keyword evidence="8" id="KW-0472">Membrane</keyword>
<dbReference type="InterPro" id="IPR003594">
    <property type="entry name" value="HATPase_dom"/>
</dbReference>
<keyword evidence="11" id="KW-1185">Reference proteome</keyword>
<dbReference type="GO" id="GO:0046983">
    <property type="term" value="F:protein dimerization activity"/>
    <property type="evidence" value="ECO:0007669"/>
    <property type="project" value="InterPro"/>
</dbReference>
<dbReference type="Gene3D" id="1.20.5.1930">
    <property type="match status" value="1"/>
</dbReference>
<dbReference type="SMART" id="SM00387">
    <property type="entry name" value="HATPase_c"/>
    <property type="match status" value="1"/>
</dbReference>
<dbReference type="PANTHER" id="PTHR24421">
    <property type="entry name" value="NITRATE/NITRITE SENSOR PROTEIN NARX-RELATED"/>
    <property type="match status" value="1"/>
</dbReference>
<keyword evidence="3" id="KW-0808">Transferase</keyword>
<dbReference type="PROSITE" id="PS50109">
    <property type="entry name" value="HIS_KIN"/>
    <property type="match status" value="1"/>
</dbReference>
<dbReference type="STRING" id="261654.GA0070611_2118"/>
<dbReference type="Pfam" id="PF02518">
    <property type="entry name" value="HATPase_c"/>
    <property type="match status" value="1"/>
</dbReference>
<evidence type="ECO:0000256" key="1">
    <source>
        <dbReference type="ARBA" id="ARBA00004651"/>
    </source>
</evidence>
<dbReference type="AlphaFoldDB" id="A0A1A8ZFT6"/>
<evidence type="ECO:0000256" key="6">
    <source>
        <dbReference type="ARBA" id="ARBA00022989"/>
    </source>
</evidence>
<evidence type="ECO:0000313" key="11">
    <source>
        <dbReference type="Proteomes" id="UP000199385"/>
    </source>
</evidence>
<dbReference type="EMBL" id="LT594323">
    <property type="protein sequence ID" value="SBT42871.1"/>
    <property type="molecule type" value="Genomic_DNA"/>
</dbReference>
<evidence type="ECO:0000256" key="2">
    <source>
        <dbReference type="ARBA" id="ARBA00022475"/>
    </source>
</evidence>
<dbReference type="InterPro" id="IPR036890">
    <property type="entry name" value="HATPase_C_sf"/>
</dbReference>
<keyword evidence="5 10" id="KW-0418">Kinase</keyword>
<dbReference type="InterPro" id="IPR011712">
    <property type="entry name" value="Sig_transdc_His_kin_sub3_dim/P"/>
</dbReference>
<protein>
    <submittedName>
        <fullName evidence="10">Histidine kinase-, DNA gyrase B-, and HSP90-like ATPase</fullName>
    </submittedName>
</protein>
<reference evidence="11" key="1">
    <citation type="submission" date="2016-06" db="EMBL/GenBank/DDBJ databases">
        <authorList>
            <person name="Varghese N."/>
            <person name="Submissions Spin"/>
        </authorList>
    </citation>
    <scope>NUCLEOTIDE SEQUENCE [LARGE SCALE GENOMIC DNA]</scope>
    <source>
        <strain evidence="11">DSM 44815</strain>
    </source>
</reference>
<dbReference type="PATRIC" id="fig|261654.4.peg.2155"/>
<dbReference type="Proteomes" id="UP000199385">
    <property type="component" value="Chromosome I"/>
</dbReference>
<keyword evidence="6" id="KW-1133">Transmembrane helix</keyword>
<keyword evidence="2" id="KW-1003">Cell membrane</keyword>
<name>A0A1A8ZFT6_9ACTN</name>
<gene>
    <name evidence="10" type="ORF">GA0070611_2118</name>
</gene>
<evidence type="ECO:0000313" key="10">
    <source>
        <dbReference type="EMBL" id="SBT42871.1"/>
    </source>
</evidence>
<organism evidence="10 11">
    <name type="scientific">Micromonospora auratinigra</name>
    <dbReference type="NCBI Taxonomy" id="261654"/>
    <lineage>
        <taxon>Bacteria</taxon>
        <taxon>Bacillati</taxon>
        <taxon>Actinomycetota</taxon>
        <taxon>Actinomycetes</taxon>
        <taxon>Micromonosporales</taxon>
        <taxon>Micromonosporaceae</taxon>
        <taxon>Micromonospora</taxon>
    </lineage>
</organism>
<dbReference type="InterPro" id="IPR005467">
    <property type="entry name" value="His_kinase_dom"/>
</dbReference>
<evidence type="ECO:0000256" key="7">
    <source>
        <dbReference type="ARBA" id="ARBA00023012"/>
    </source>
</evidence>
<dbReference type="RefSeq" id="WP_091661666.1">
    <property type="nucleotide sequence ID" value="NZ_LT594323.1"/>
</dbReference>
<proteinExistence type="predicted"/>